<dbReference type="Proteomes" id="UP000264779">
    <property type="component" value="Unassembled WGS sequence"/>
</dbReference>
<evidence type="ECO:0000256" key="9">
    <source>
        <dbReference type="ARBA" id="ARBA00039149"/>
    </source>
</evidence>
<dbReference type="NCBIfam" id="TIGR00364">
    <property type="entry name" value="7-cyano-7-deazaguanine synthase QueC"/>
    <property type="match status" value="1"/>
</dbReference>
<sequence length="220" mass="24375">MSENVVVIYSGGMDSFTVLHKAIRDGKKVNALSFDYGQRHKKELDYAANVCRSLNIPHKVVDISAINTLIGGSSLTSDIEVPEGHYEEPSMKQTVVPNRNMILLSLAVGYAVSLEANEVYYGAHSGDHAIYPDCRPEFVEKMNDVCHIANYTPVDIVSPYLKVSKTDILTDGLKMGLDYGLTWTCYNGREKACGKCGACEERLEAFRDNNATDPLEYEAH</sequence>
<keyword evidence="7 11" id="KW-0067">ATP-binding</keyword>
<reference evidence="16 17" key="2">
    <citation type="journal article" date="2018" name="Nat. Biotechnol.">
        <title>A standardized bacterial taxonomy based on genome phylogeny substantially revises the tree of life.</title>
        <authorList>
            <person name="Parks D.H."/>
            <person name="Chuvochina M."/>
            <person name="Waite D.W."/>
            <person name="Rinke C."/>
            <person name="Skarshewski A."/>
            <person name="Chaumeil P.A."/>
            <person name="Hugenholtz P."/>
        </authorList>
    </citation>
    <scope>NUCLEOTIDE SEQUENCE [LARGE SCALE GENOMIC DNA]</scope>
    <source>
        <strain evidence="14">UBA11621</strain>
        <strain evidence="13">UBA11978</strain>
    </source>
</reference>
<comment type="similarity">
    <text evidence="8 11">Belongs to the QueC family.</text>
</comment>
<reference evidence="12 15" key="1">
    <citation type="submission" date="2014-06" db="EMBL/GenBank/DDBJ databases">
        <title>Genomes of Alteromonas australica, a world apart.</title>
        <authorList>
            <person name="Gonzaga A."/>
            <person name="Lopez-Perez M."/>
            <person name="Rodriguez-Valera F."/>
        </authorList>
    </citation>
    <scope>NUCLEOTIDE SEQUENCE [LARGE SCALE GENOMIC DNA]</scope>
    <source>
        <strain evidence="12 15">H 17</strain>
    </source>
</reference>
<accession>A0A075P4V6</accession>
<dbReference type="RefSeq" id="WP_044056533.1">
    <property type="nucleotide sequence ID" value="NZ_CAJXAX010000022.1"/>
</dbReference>
<dbReference type="Proteomes" id="UP000263517">
    <property type="component" value="Unassembled WGS sequence"/>
</dbReference>
<feature type="binding site" evidence="11">
    <location>
        <begin position="9"/>
        <end position="19"/>
    </location>
    <ligand>
        <name>ATP</name>
        <dbReference type="ChEBI" id="CHEBI:30616"/>
    </ligand>
</feature>
<feature type="binding site" evidence="11">
    <location>
        <position position="196"/>
    </location>
    <ligand>
        <name>Zn(2+)</name>
        <dbReference type="ChEBI" id="CHEBI:29105"/>
    </ligand>
</feature>
<evidence type="ECO:0000256" key="2">
    <source>
        <dbReference type="ARBA" id="ARBA00022598"/>
    </source>
</evidence>
<keyword evidence="2 11" id="KW-0436">Ligase</keyword>
<dbReference type="Proteomes" id="UP000056090">
    <property type="component" value="Chromosome"/>
</dbReference>
<comment type="pathway">
    <text evidence="1 11">Purine metabolism; 7-cyano-7-deazaguanine biosynthesis.</text>
</comment>
<dbReference type="GeneID" id="78254540"/>
<comment type="catalytic activity">
    <reaction evidence="10 11">
        <text>7-carboxy-7-carbaguanine + NH4(+) + 2 ATP = 7-cyano-7-carbaguanine + 2 AMP + 2 diphosphate + 2 H(+)</text>
        <dbReference type="Rhea" id="RHEA:27982"/>
        <dbReference type="ChEBI" id="CHEBI:15378"/>
        <dbReference type="ChEBI" id="CHEBI:28938"/>
        <dbReference type="ChEBI" id="CHEBI:30616"/>
        <dbReference type="ChEBI" id="CHEBI:33019"/>
        <dbReference type="ChEBI" id="CHEBI:45075"/>
        <dbReference type="ChEBI" id="CHEBI:61036"/>
        <dbReference type="ChEBI" id="CHEBI:456215"/>
        <dbReference type="EC" id="6.3.4.20"/>
    </reaction>
</comment>
<evidence type="ECO:0000256" key="10">
    <source>
        <dbReference type="ARBA" id="ARBA00047890"/>
    </source>
</evidence>
<evidence type="ECO:0000256" key="4">
    <source>
        <dbReference type="ARBA" id="ARBA00022741"/>
    </source>
</evidence>
<keyword evidence="15" id="KW-1185">Reference proteome</keyword>
<organism evidence="12 15">
    <name type="scientific">Alteromonas australica</name>
    <dbReference type="NCBI Taxonomy" id="589873"/>
    <lineage>
        <taxon>Bacteria</taxon>
        <taxon>Pseudomonadati</taxon>
        <taxon>Pseudomonadota</taxon>
        <taxon>Gammaproteobacteria</taxon>
        <taxon>Alteromonadales</taxon>
        <taxon>Alteromonadaceae</taxon>
        <taxon>Alteromonas/Salinimonas group</taxon>
        <taxon>Alteromonas</taxon>
    </lineage>
</organism>
<evidence type="ECO:0000256" key="11">
    <source>
        <dbReference type="HAMAP-Rule" id="MF_01633"/>
    </source>
</evidence>
<dbReference type="UniPathway" id="UPA00391"/>
<keyword evidence="4 11" id="KW-0547">Nucleotide-binding</keyword>
<comment type="function">
    <text evidence="11">Catalyzes the ATP-dependent conversion of 7-carboxy-7-deazaguanine (CDG) to 7-cyano-7-deazaguanine (preQ(0)).</text>
</comment>
<dbReference type="GO" id="GO:0005524">
    <property type="term" value="F:ATP binding"/>
    <property type="evidence" value="ECO:0007669"/>
    <property type="project" value="UniProtKB-UniRule"/>
</dbReference>
<keyword evidence="5 11" id="KW-0671">Queuosine biosynthesis</keyword>
<dbReference type="HAMAP" id="MF_01633">
    <property type="entry name" value="QueC"/>
    <property type="match status" value="1"/>
</dbReference>
<dbReference type="eggNOG" id="COG0603">
    <property type="taxonomic scope" value="Bacteria"/>
</dbReference>
<comment type="cofactor">
    <cofactor evidence="11">
        <name>Zn(2+)</name>
        <dbReference type="ChEBI" id="CHEBI:29105"/>
    </cofactor>
    <text evidence="11">Binds 1 zinc ion per subunit.</text>
</comment>
<gene>
    <name evidence="11 13" type="primary">queC</name>
    <name evidence="13" type="ORF">DCW74_13180</name>
    <name evidence="14" type="ORF">DEB45_18165</name>
    <name evidence="12" type="ORF">EP13_06370</name>
</gene>
<dbReference type="EMBL" id="DONK01000279">
    <property type="protein sequence ID" value="HBU53178.1"/>
    <property type="molecule type" value="Genomic_DNA"/>
</dbReference>
<dbReference type="STRING" id="589873.EP12_06200"/>
<keyword evidence="6 11" id="KW-0862">Zinc</keyword>
<dbReference type="GO" id="GO:0016879">
    <property type="term" value="F:ligase activity, forming carbon-nitrogen bonds"/>
    <property type="evidence" value="ECO:0007669"/>
    <property type="project" value="UniProtKB-UniRule"/>
</dbReference>
<dbReference type="OrthoDB" id="9789567at2"/>
<protein>
    <recommendedName>
        <fullName evidence="9 11">7-cyano-7-deazaguanine synthase</fullName>
        <ecNumber evidence="9 11">6.3.4.20</ecNumber>
    </recommendedName>
    <alternativeName>
        <fullName evidence="11">7-cyano-7-carbaguanine synthase</fullName>
    </alternativeName>
    <alternativeName>
        <fullName evidence="11">PreQ(0) synthase</fullName>
    </alternativeName>
    <alternativeName>
        <fullName evidence="11">Queuosine biosynthesis protein QueC</fullName>
    </alternativeName>
</protein>
<feature type="binding site" evidence="11">
    <location>
        <position position="199"/>
    </location>
    <ligand>
        <name>Zn(2+)</name>
        <dbReference type="ChEBI" id="CHEBI:29105"/>
    </ligand>
</feature>
<dbReference type="PANTHER" id="PTHR42914:SF1">
    <property type="entry name" value="7-CYANO-7-DEAZAGUANINE SYNTHASE"/>
    <property type="match status" value="1"/>
</dbReference>
<evidence type="ECO:0000313" key="13">
    <source>
        <dbReference type="EMBL" id="HAW76675.1"/>
    </source>
</evidence>
<evidence type="ECO:0000256" key="3">
    <source>
        <dbReference type="ARBA" id="ARBA00022723"/>
    </source>
</evidence>
<feature type="binding site" evidence="11">
    <location>
        <position position="193"/>
    </location>
    <ligand>
        <name>Zn(2+)</name>
        <dbReference type="ChEBI" id="CHEBI:29105"/>
    </ligand>
</feature>
<dbReference type="SUPFAM" id="SSF52402">
    <property type="entry name" value="Adenine nucleotide alpha hydrolases-like"/>
    <property type="match status" value="1"/>
</dbReference>
<dbReference type="EMBL" id="CP008849">
    <property type="protein sequence ID" value="AIF98347.1"/>
    <property type="molecule type" value="Genomic_DNA"/>
</dbReference>
<evidence type="ECO:0000313" key="12">
    <source>
        <dbReference type="EMBL" id="AIF98347.1"/>
    </source>
</evidence>
<evidence type="ECO:0000313" key="15">
    <source>
        <dbReference type="Proteomes" id="UP000056090"/>
    </source>
</evidence>
<proteinExistence type="inferred from homology"/>
<evidence type="ECO:0000256" key="1">
    <source>
        <dbReference type="ARBA" id="ARBA00005061"/>
    </source>
</evidence>
<dbReference type="PANTHER" id="PTHR42914">
    <property type="entry name" value="7-CYANO-7-DEAZAGUANINE SYNTHASE"/>
    <property type="match status" value="1"/>
</dbReference>
<evidence type="ECO:0000313" key="14">
    <source>
        <dbReference type="EMBL" id="HBU53178.1"/>
    </source>
</evidence>
<evidence type="ECO:0000256" key="5">
    <source>
        <dbReference type="ARBA" id="ARBA00022785"/>
    </source>
</evidence>
<feature type="binding site" evidence="11">
    <location>
        <position position="185"/>
    </location>
    <ligand>
        <name>Zn(2+)</name>
        <dbReference type="ChEBI" id="CHEBI:29105"/>
    </ligand>
</feature>
<dbReference type="PATRIC" id="fig|589873.4.peg.1360"/>
<dbReference type="InterPro" id="IPR014729">
    <property type="entry name" value="Rossmann-like_a/b/a_fold"/>
</dbReference>
<dbReference type="Gene3D" id="3.40.50.620">
    <property type="entry name" value="HUPs"/>
    <property type="match status" value="1"/>
</dbReference>
<dbReference type="KEGG" id="aal:EP13_06370"/>
<evidence type="ECO:0000256" key="6">
    <source>
        <dbReference type="ARBA" id="ARBA00022833"/>
    </source>
</evidence>
<evidence type="ECO:0000313" key="16">
    <source>
        <dbReference type="Proteomes" id="UP000263517"/>
    </source>
</evidence>
<dbReference type="Pfam" id="PF06508">
    <property type="entry name" value="QueC"/>
    <property type="match status" value="1"/>
</dbReference>
<dbReference type="InterPro" id="IPR018317">
    <property type="entry name" value="QueC"/>
</dbReference>
<keyword evidence="3 11" id="KW-0479">Metal-binding</keyword>
<dbReference type="CDD" id="cd01995">
    <property type="entry name" value="QueC-like"/>
    <property type="match status" value="1"/>
</dbReference>
<evidence type="ECO:0000256" key="8">
    <source>
        <dbReference type="ARBA" id="ARBA00037993"/>
    </source>
</evidence>
<dbReference type="KEGG" id="aaus:EP12_06200"/>
<evidence type="ECO:0000313" key="17">
    <source>
        <dbReference type="Proteomes" id="UP000264779"/>
    </source>
</evidence>
<dbReference type="PIRSF" id="PIRSF006293">
    <property type="entry name" value="ExsB"/>
    <property type="match status" value="1"/>
</dbReference>
<dbReference type="EC" id="6.3.4.20" evidence="9 11"/>
<name>A0A075P4V6_9ALTE</name>
<evidence type="ECO:0000256" key="7">
    <source>
        <dbReference type="ARBA" id="ARBA00022840"/>
    </source>
</evidence>
<dbReference type="EMBL" id="DNAN01000470">
    <property type="protein sequence ID" value="HAW76675.1"/>
    <property type="molecule type" value="Genomic_DNA"/>
</dbReference>
<dbReference type="AlphaFoldDB" id="A0A075P4V6"/>
<dbReference type="GO" id="GO:0008616">
    <property type="term" value="P:tRNA queuosine(34) biosynthetic process"/>
    <property type="evidence" value="ECO:0007669"/>
    <property type="project" value="UniProtKB-UniRule"/>
</dbReference>
<dbReference type="GO" id="GO:0008270">
    <property type="term" value="F:zinc ion binding"/>
    <property type="evidence" value="ECO:0007669"/>
    <property type="project" value="UniProtKB-UniRule"/>
</dbReference>